<evidence type="ECO:0000313" key="3">
    <source>
        <dbReference type="EMBL" id="ASV74806.1"/>
    </source>
</evidence>
<keyword evidence="4" id="KW-1185">Reference proteome</keyword>
<evidence type="ECO:0000313" key="4">
    <source>
        <dbReference type="Proteomes" id="UP000215086"/>
    </source>
</evidence>
<gene>
    <name evidence="3" type="ORF">THTE_2204</name>
</gene>
<feature type="compositionally biased region" description="Low complexity" evidence="1">
    <location>
        <begin position="379"/>
        <end position="407"/>
    </location>
</feature>
<feature type="compositionally biased region" description="Low complexity" evidence="1">
    <location>
        <begin position="91"/>
        <end position="125"/>
    </location>
</feature>
<feature type="compositionally biased region" description="Polar residues" evidence="1">
    <location>
        <begin position="205"/>
        <end position="232"/>
    </location>
</feature>
<feature type="region of interest" description="Disordered" evidence="1">
    <location>
        <begin position="45"/>
        <end position="133"/>
    </location>
</feature>
<feature type="region of interest" description="Disordered" evidence="1">
    <location>
        <begin position="289"/>
        <end position="414"/>
    </location>
</feature>
<proteinExistence type="predicted"/>
<feature type="compositionally biased region" description="Low complexity" evidence="1">
    <location>
        <begin position="315"/>
        <end position="324"/>
    </location>
</feature>
<organism evidence="3 4">
    <name type="scientific">Thermogutta terrifontis</name>
    <dbReference type="NCBI Taxonomy" id="1331910"/>
    <lineage>
        <taxon>Bacteria</taxon>
        <taxon>Pseudomonadati</taxon>
        <taxon>Planctomycetota</taxon>
        <taxon>Planctomycetia</taxon>
        <taxon>Pirellulales</taxon>
        <taxon>Thermoguttaceae</taxon>
        <taxon>Thermogutta</taxon>
    </lineage>
</organism>
<name>A0A286RFR9_9BACT</name>
<feature type="chain" id="PRO_5012041286" evidence="2">
    <location>
        <begin position="25"/>
        <end position="414"/>
    </location>
</feature>
<feature type="region of interest" description="Disordered" evidence="1">
    <location>
        <begin position="161"/>
        <end position="253"/>
    </location>
</feature>
<dbReference type="AlphaFoldDB" id="A0A286RFR9"/>
<feature type="signal peptide" evidence="2">
    <location>
        <begin position="1"/>
        <end position="24"/>
    </location>
</feature>
<protein>
    <submittedName>
        <fullName evidence="3">Uncharacterized protein</fullName>
    </submittedName>
</protein>
<dbReference type="EMBL" id="CP018477">
    <property type="protein sequence ID" value="ASV74806.1"/>
    <property type="molecule type" value="Genomic_DNA"/>
</dbReference>
<dbReference type="PROSITE" id="PS51257">
    <property type="entry name" value="PROKAR_LIPOPROTEIN"/>
    <property type="match status" value="1"/>
</dbReference>
<keyword evidence="2" id="KW-0732">Signal</keyword>
<dbReference type="RefSeq" id="WP_095415028.1">
    <property type="nucleotide sequence ID" value="NZ_CP018477.1"/>
</dbReference>
<evidence type="ECO:0000256" key="2">
    <source>
        <dbReference type="SAM" id="SignalP"/>
    </source>
</evidence>
<feature type="compositionally biased region" description="Polar residues" evidence="1">
    <location>
        <begin position="354"/>
        <end position="378"/>
    </location>
</feature>
<feature type="compositionally biased region" description="Low complexity" evidence="1">
    <location>
        <begin position="233"/>
        <end position="250"/>
    </location>
</feature>
<accession>A0A286RFR9</accession>
<evidence type="ECO:0000256" key="1">
    <source>
        <dbReference type="SAM" id="MobiDB-lite"/>
    </source>
</evidence>
<dbReference type="KEGG" id="ttf:THTE_2204"/>
<sequence length="414" mass="41423">MALAARYGLAGVLIVCFSVGGGCAANKTGSQWSLASINPFKKAQTAEPYPQKPSAFATPSAVPGDKQGASLASAPTQGGPLYPSTTPRVYSSPTSSQNALNSSSLQQASGQLSSNPGQSSSPYSPVNRYDPNAFTRNQNQTVQAQPVGAAVASDTSTVDLGGTAGGYPTSQNTAGMPTRSPVGLATPASSSPVSGYSGGLPVSYDTASSPALPTGSNTGLMSQQPTSATKTTSQGLSSGSSSALPGNALAPQNDWSELVGDRYAQMYRQAPQTANADANLSAGGGNSPLGATGYVPGDTGYVPGQTPNPPGNISYQPGQTGYQPPGIPPYTPPYAVQNNGVPGAPAGTGASVPAPSNSGEYRPGSTKTYIPRSTSLPQGSSTTSGFETTSPRSAGVVTTVPTNSPPTEGESFRL</sequence>
<dbReference type="Proteomes" id="UP000215086">
    <property type="component" value="Chromosome"/>
</dbReference>
<reference evidence="3 4" key="1">
    <citation type="journal article" name="Front. Microbiol.">
        <title>Sugar Metabolism of the First Thermophilic Planctomycete Thermogutta terrifontis: Comparative Genomic and Transcriptomic Approaches.</title>
        <authorList>
            <person name="Elcheninov A.G."/>
            <person name="Menzel P."/>
            <person name="Gudbergsdottir S.R."/>
            <person name="Slesarev A.I."/>
            <person name="Kadnikov V.V."/>
            <person name="Krogh A."/>
            <person name="Bonch-Osmolovskaya E.A."/>
            <person name="Peng X."/>
            <person name="Kublanov I.V."/>
        </authorList>
    </citation>
    <scope>NUCLEOTIDE SEQUENCE [LARGE SCALE GENOMIC DNA]</scope>
    <source>
        <strain evidence="3 4">R1</strain>
    </source>
</reference>